<protein>
    <submittedName>
        <fullName evidence="2">Uncharacterized protein</fullName>
    </submittedName>
</protein>
<gene>
    <name evidence="2" type="ORF">ACFQIC_04030</name>
</gene>
<keyword evidence="1" id="KW-0472">Membrane</keyword>
<feature type="transmembrane region" description="Helical" evidence="1">
    <location>
        <begin position="183"/>
        <end position="202"/>
    </location>
</feature>
<dbReference type="EMBL" id="JBHSZV010000011">
    <property type="protein sequence ID" value="MFC7061035.1"/>
    <property type="molecule type" value="Genomic_DNA"/>
</dbReference>
<dbReference type="RefSeq" id="WP_204708873.1">
    <property type="nucleotide sequence ID" value="NZ_JBHSZV010000011.1"/>
</dbReference>
<evidence type="ECO:0000313" key="2">
    <source>
        <dbReference type="EMBL" id="MFC7061035.1"/>
    </source>
</evidence>
<evidence type="ECO:0000256" key="1">
    <source>
        <dbReference type="SAM" id="Phobius"/>
    </source>
</evidence>
<keyword evidence="1" id="KW-1133">Transmembrane helix</keyword>
<feature type="transmembrane region" description="Helical" evidence="1">
    <location>
        <begin position="16"/>
        <end position="35"/>
    </location>
</feature>
<reference evidence="3" key="1">
    <citation type="journal article" date="2019" name="Int. J. Syst. Evol. Microbiol.">
        <title>The Global Catalogue of Microorganisms (GCM) 10K type strain sequencing project: providing services to taxonomists for standard genome sequencing and annotation.</title>
        <authorList>
            <consortium name="The Broad Institute Genomics Platform"/>
            <consortium name="The Broad Institute Genome Sequencing Center for Infectious Disease"/>
            <person name="Wu L."/>
            <person name="Ma J."/>
        </authorList>
    </citation>
    <scope>NUCLEOTIDE SEQUENCE [LARGE SCALE GENOMIC DNA]</scope>
    <source>
        <strain evidence="3">CGMCC 4.1621</strain>
    </source>
</reference>
<keyword evidence="1" id="KW-0812">Transmembrane</keyword>
<keyword evidence="3" id="KW-1185">Reference proteome</keyword>
<proteinExistence type="predicted"/>
<organism evidence="2 3">
    <name type="scientific">Halobacillus seohaensis</name>
    <dbReference type="NCBI Taxonomy" id="447421"/>
    <lineage>
        <taxon>Bacteria</taxon>
        <taxon>Bacillati</taxon>
        <taxon>Bacillota</taxon>
        <taxon>Bacilli</taxon>
        <taxon>Bacillales</taxon>
        <taxon>Bacillaceae</taxon>
        <taxon>Halobacillus</taxon>
    </lineage>
</organism>
<evidence type="ECO:0000313" key="3">
    <source>
        <dbReference type="Proteomes" id="UP001596410"/>
    </source>
</evidence>
<sequence>MAVKSVSEVKNMGNEIASLISAGIGGMVALIVLGVNQLMQHKRWKENLQRKGEDKYLDKKIDILHETNVELFQLANYALTLARAAENKGVNSIRCEYKKLDSNVRGTIALSSPYLESVDNEKVNSLYETLTVTRLIFNEEIHGTEAEIITHLYWLNEGIWEFRENLSITMKAFYNRHEKSNSWLWITSVSVLLNILLLIYILM</sequence>
<name>A0ABW2EFB9_9BACI</name>
<dbReference type="Proteomes" id="UP001596410">
    <property type="component" value="Unassembled WGS sequence"/>
</dbReference>
<comment type="caution">
    <text evidence="2">The sequence shown here is derived from an EMBL/GenBank/DDBJ whole genome shotgun (WGS) entry which is preliminary data.</text>
</comment>
<accession>A0ABW2EFB9</accession>